<name>A0A3B6I0G9_WHEAT</name>
<feature type="transmembrane region" description="Helical" evidence="1">
    <location>
        <begin position="137"/>
        <end position="156"/>
    </location>
</feature>
<sequence length="408" mass="44438">MTVCLFVEQELNQAVWGPKLHQVISDRFSVFVEMVDELKKRFAGFAEGVVVMVCPVLVAIALDKVDVKVYGHHAFFAMLGMAAITLIIGICPFLVCWFSGIFVSPVPVTAILATLSSCSLLILTCFIAQLVVPKNTLIIWGVVFGFLVLLRAVEYYRRGDFNQYEQNKILNESHEFLTGVTGVLFLGLEGLALEGHDDPMFQKGGPVANASFIVCATGVFMMYLEMTPPIDFSQQRHIALLTLTLDSFMAGGTFILLMLVMFKLMGLFALFLLAPPFVIIAVLVYLVAFDNAPAGDESTPASLELTKVTFTGFLAVSITVIRDTSPSKLTGCFLLFAAAAIVFGLSWRLLSQSHIRKSFTGVSSDPFDSSASLASLGTHVCIVIATFLLLAMAWPSRGKPCQIVKPCT</sequence>
<proteinExistence type="predicted"/>
<dbReference type="STRING" id="4565.A0A3B6I0G9"/>
<feature type="transmembrane region" description="Helical" evidence="1">
    <location>
        <begin position="42"/>
        <end position="62"/>
    </location>
</feature>
<keyword evidence="3" id="KW-1185">Reference proteome</keyword>
<accession>A0A3B6I0G9</accession>
<feature type="transmembrane region" description="Helical" evidence="1">
    <location>
        <begin position="268"/>
        <end position="289"/>
    </location>
</feature>
<keyword evidence="1" id="KW-0812">Transmembrane</keyword>
<keyword evidence="1" id="KW-0472">Membrane</keyword>
<dbReference type="Gramene" id="TraesCLE_scaffold_020678_01G000100.1">
    <property type="protein sequence ID" value="TraesCLE_scaffold_020678_01G000100.1"/>
    <property type="gene ID" value="TraesCLE_scaffold_020678_01G000100"/>
</dbReference>
<evidence type="ECO:0000256" key="1">
    <source>
        <dbReference type="SAM" id="Phobius"/>
    </source>
</evidence>
<organism evidence="2">
    <name type="scientific">Triticum aestivum</name>
    <name type="common">Wheat</name>
    <dbReference type="NCBI Taxonomy" id="4565"/>
    <lineage>
        <taxon>Eukaryota</taxon>
        <taxon>Viridiplantae</taxon>
        <taxon>Streptophyta</taxon>
        <taxon>Embryophyta</taxon>
        <taxon>Tracheophyta</taxon>
        <taxon>Spermatophyta</taxon>
        <taxon>Magnoliopsida</taxon>
        <taxon>Liliopsida</taxon>
        <taxon>Poales</taxon>
        <taxon>Poaceae</taxon>
        <taxon>BOP clade</taxon>
        <taxon>Pooideae</taxon>
        <taxon>Triticodae</taxon>
        <taxon>Triticeae</taxon>
        <taxon>Triticinae</taxon>
        <taxon>Triticum</taxon>
    </lineage>
</organism>
<dbReference type="EnsemblPlants" id="TraesCS4A02G331300.1">
    <property type="protein sequence ID" value="TraesCS4A02G331300.1"/>
    <property type="gene ID" value="TraesCS4A02G331300"/>
</dbReference>
<feature type="transmembrane region" description="Helical" evidence="1">
    <location>
        <begin position="371"/>
        <end position="394"/>
    </location>
</feature>
<dbReference type="Gramene" id="TraesCAD_scaffold_023968_01G000200.1">
    <property type="protein sequence ID" value="TraesCAD_scaffold_023968_01G000200.1"/>
    <property type="gene ID" value="TraesCAD_scaffold_023968_01G000200"/>
</dbReference>
<feature type="transmembrane region" description="Helical" evidence="1">
    <location>
        <begin position="74"/>
        <end position="98"/>
    </location>
</feature>
<reference evidence="2" key="1">
    <citation type="submission" date="2018-08" db="EMBL/GenBank/DDBJ databases">
        <authorList>
            <person name="Rossello M."/>
        </authorList>
    </citation>
    <scope>NUCLEOTIDE SEQUENCE [LARGE SCALE GENOMIC DNA]</scope>
    <source>
        <strain evidence="2">cv. Chinese Spring</strain>
    </source>
</reference>
<feature type="transmembrane region" description="Helical" evidence="1">
    <location>
        <begin position="238"/>
        <end position="262"/>
    </location>
</feature>
<dbReference type="OMA" id="HHAFFAM"/>
<dbReference type="SMR" id="A0A3B6I0G9"/>
<keyword evidence="1" id="KW-1133">Transmembrane helix</keyword>
<feature type="transmembrane region" description="Helical" evidence="1">
    <location>
        <begin position="110"/>
        <end position="131"/>
    </location>
</feature>
<dbReference type="OrthoDB" id="656344at2759"/>
<evidence type="ECO:0000313" key="3">
    <source>
        <dbReference type="Proteomes" id="UP000019116"/>
    </source>
</evidence>
<dbReference type="Gramene" id="TraesCS4A02G331300.1">
    <property type="protein sequence ID" value="TraesCS4A02G331300.1"/>
    <property type="gene ID" value="TraesCS4A02G331300"/>
</dbReference>
<evidence type="ECO:0000313" key="2">
    <source>
        <dbReference type="EnsemblPlants" id="TraesCS4A02G331300.1"/>
    </source>
</evidence>
<dbReference type="AlphaFoldDB" id="A0A3B6I0G9"/>
<protein>
    <submittedName>
        <fullName evidence="2">Uncharacterized protein</fullName>
    </submittedName>
</protein>
<feature type="transmembrane region" description="Helical" evidence="1">
    <location>
        <begin position="205"/>
        <end position="226"/>
    </location>
</feature>
<reference evidence="2" key="2">
    <citation type="submission" date="2018-10" db="UniProtKB">
        <authorList>
            <consortium name="EnsemblPlants"/>
        </authorList>
    </citation>
    <scope>IDENTIFICATION</scope>
</reference>
<feature type="transmembrane region" description="Helical" evidence="1">
    <location>
        <begin position="333"/>
        <end position="350"/>
    </location>
</feature>
<dbReference type="Proteomes" id="UP000019116">
    <property type="component" value="Chromosome 4A"/>
</dbReference>